<dbReference type="KEGG" id="fla:SY85_19295"/>
<evidence type="ECO:0000313" key="3">
    <source>
        <dbReference type="Proteomes" id="UP000077177"/>
    </source>
</evidence>
<dbReference type="Gene3D" id="3.30.450.40">
    <property type="match status" value="1"/>
</dbReference>
<dbReference type="RefSeq" id="WP_066406636.1">
    <property type="nucleotide sequence ID" value="NZ_CP011390.1"/>
</dbReference>
<sequence>MITDQGNNLLTQASDAHIIAQRAVQQANQMLEEGELQHKVLTCLINAAEEIAGADSVSSILVLDKGGLLRNGCSPRLPYDYLTAIDGLKPNPLLGTCASAAATGTMVITKDFKSDDKWAELRHLPLALGFVGAWSMPIKTAEGKVLGTFGTYFRQNREPSPEEISSVQLLADTAVKVLCVV</sequence>
<evidence type="ECO:0000259" key="1">
    <source>
        <dbReference type="Pfam" id="PF13185"/>
    </source>
</evidence>
<reference evidence="2 3" key="2">
    <citation type="journal article" date="2016" name="Int. J. Syst. Evol. Microbiol.">
        <title>Flavisolibacter tropicus sp. nov., isolated from tropical soil.</title>
        <authorList>
            <person name="Lee J.J."/>
            <person name="Kang M.S."/>
            <person name="Kim G.S."/>
            <person name="Lee C.S."/>
            <person name="Lim S."/>
            <person name="Lee J."/>
            <person name="Roh S.H."/>
            <person name="Kang H."/>
            <person name="Ha J.M."/>
            <person name="Bae S."/>
            <person name="Jung H.Y."/>
            <person name="Kim M.K."/>
        </authorList>
    </citation>
    <scope>NUCLEOTIDE SEQUENCE [LARGE SCALE GENOMIC DNA]</scope>
    <source>
        <strain evidence="2 3">LCS9</strain>
    </source>
</reference>
<dbReference type="EMBL" id="CP011390">
    <property type="protein sequence ID" value="ANE52313.1"/>
    <property type="molecule type" value="Genomic_DNA"/>
</dbReference>
<dbReference type="InterPro" id="IPR003018">
    <property type="entry name" value="GAF"/>
</dbReference>
<name>A0A172TZV6_9BACT</name>
<dbReference type="Proteomes" id="UP000077177">
    <property type="component" value="Chromosome"/>
</dbReference>
<evidence type="ECO:0000313" key="2">
    <source>
        <dbReference type="EMBL" id="ANE52313.1"/>
    </source>
</evidence>
<accession>A0A172TZV6</accession>
<protein>
    <recommendedName>
        <fullName evidence="1">GAF domain-containing protein</fullName>
    </recommendedName>
</protein>
<dbReference type="InterPro" id="IPR029016">
    <property type="entry name" value="GAF-like_dom_sf"/>
</dbReference>
<gene>
    <name evidence="2" type="ORF">SY85_19295</name>
</gene>
<keyword evidence="3" id="KW-1185">Reference proteome</keyword>
<dbReference type="SUPFAM" id="SSF55781">
    <property type="entry name" value="GAF domain-like"/>
    <property type="match status" value="1"/>
</dbReference>
<proteinExistence type="predicted"/>
<dbReference type="AlphaFoldDB" id="A0A172TZV6"/>
<feature type="domain" description="GAF" evidence="1">
    <location>
        <begin position="40"/>
        <end position="174"/>
    </location>
</feature>
<dbReference type="OrthoDB" id="9759607at2"/>
<dbReference type="Pfam" id="PF13185">
    <property type="entry name" value="GAF_2"/>
    <property type="match status" value="1"/>
</dbReference>
<reference evidence="3" key="1">
    <citation type="submission" date="2015-01" db="EMBL/GenBank/DDBJ databases">
        <title>Flavisolibacter sp./LCS9/ whole genome sequencing.</title>
        <authorList>
            <person name="Kim M.K."/>
            <person name="Srinivasan S."/>
            <person name="Lee J.-J."/>
        </authorList>
    </citation>
    <scope>NUCLEOTIDE SEQUENCE [LARGE SCALE GENOMIC DNA]</scope>
    <source>
        <strain evidence="3">LCS9</strain>
    </source>
</reference>
<organism evidence="2 3">
    <name type="scientific">Flavisolibacter tropicus</name>
    <dbReference type="NCBI Taxonomy" id="1492898"/>
    <lineage>
        <taxon>Bacteria</taxon>
        <taxon>Pseudomonadati</taxon>
        <taxon>Bacteroidota</taxon>
        <taxon>Chitinophagia</taxon>
        <taxon>Chitinophagales</taxon>
        <taxon>Chitinophagaceae</taxon>
        <taxon>Flavisolibacter</taxon>
    </lineage>
</organism>